<protein>
    <submittedName>
        <fullName evidence="5">Uncharacterized protein</fullName>
    </submittedName>
</protein>
<dbReference type="PANTHER" id="PTHR36766:SF40">
    <property type="entry name" value="DISEASE RESISTANCE PROTEIN RGA3"/>
    <property type="match status" value="1"/>
</dbReference>
<keyword evidence="6" id="KW-1185">Reference proteome</keyword>
<evidence type="ECO:0000256" key="2">
    <source>
        <dbReference type="ARBA" id="ARBA00022821"/>
    </source>
</evidence>
<feature type="domain" description="Disease resistance protein winged helix" evidence="4">
    <location>
        <begin position="301"/>
        <end position="335"/>
    </location>
</feature>
<dbReference type="Gene3D" id="1.10.8.430">
    <property type="entry name" value="Helical domain of apoptotic protease-activating factors"/>
    <property type="match status" value="1"/>
</dbReference>
<dbReference type="Pfam" id="PF23559">
    <property type="entry name" value="WHD_DRP"/>
    <property type="match status" value="1"/>
</dbReference>
<sequence length="335" mass="38072">MFDDVVRDMSGLNLNSNVLVVEKTNHEWRETGSYVLESNIIGRDGDKEEIINLLRQPHGDQNVSLVAIVGMGGLGKTTLAQLVYSDVEVQNLFEKSMWVCISDNFDVKTILKNMLESLTKKKIDDALTLDTLQNMLRDNLTSKRYLLVLDDVWNDSFEKWTQLRTYLMCGAQGSKVVVTTRSTIVAQTMGVCVPYVLNGLIPEESWSLLKKITFGDDTIGVNQTIESIGKKIAEKCKGVPLAIRSLGGILKTKRDEEEWGHVLQGDFWKLCEDKESILPILKLSYHDLSPQQRQCFAYCSLFPKDWEFDKEELIQMWMAHGYLDCPVEGKCMEDV</sequence>
<dbReference type="PRINTS" id="PR00364">
    <property type="entry name" value="DISEASERSIST"/>
</dbReference>
<evidence type="ECO:0000313" key="6">
    <source>
        <dbReference type="Proteomes" id="UP000242715"/>
    </source>
</evidence>
<comment type="caution">
    <text evidence="5">The sequence shown here is derived from an EMBL/GenBank/DDBJ whole genome shotgun (WGS) entry which is preliminary data.</text>
</comment>
<dbReference type="GO" id="GO:0043531">
    <property type="term" value="F:ADP binding"/>
    <property type="evidence" value="ECO:0007669"/>
    <property type="project" value="InterPro"/>
</dbReference>
<proteinExistence type="predicted"/>
<name>A0A1B5Z8S1_TRISU</name>
<dbReference type="Gene3D" id="1.10.10.10">
    <property type="entry name" value="Winged helix-like DNA-binding domain superfamily/Winged helix DNA-binding domain"/>
    <property type="match status" value="1"/>
</dbReference>
<reference evidence="6" key="1">
    <citation type="journal article" date="2017" name="Front. Plant Sci.">
        <title>Climate Clever Clovers: New Paradigm to Reduce the Environmental Footprint of Ruminants by Breeding Low Methanogenic Forages Utilizing Haplotype Variation.</title>
        <authorList>
            <person name="Kaur P."/>
            <person name="Appels R."/>
            <person name="Bayer P.E."/>
            <person name="Keeble-Gagnere G."/>
            <person name="Wang J."/>
            <person name="Hirakawa H."/>
            <person name="Shirasawa K."/>
            <person name="Vercoe P."/>
            <person name="Stefanova K."/>
            <person name="Durmic Z."/>
            <person name="Nichols P."/>
            <person name="Revell C."/>
            <person name="Isobe S.N."/>
            <person name="Edwards D."/>
            <person name="Erskine W."/>
        </authorList>
    </citation>
    <scope>NUCLEOTIDE SEQUENCE [LARGE SCALE GENOMIC DNA]</scope>
    <source>
        <strain evidence="6">cv. Daliak</strain>
    </source>
</reference>
<feature type="domain" description="NB-ARC" evidence="3">
    <location>
        <begin position="45"/>
        <end position="214"/>
    </location>
</feature>
<organism evidence="5 6">
    <name type="scientific">Trifolium subterraneum</name>
    <name type="common">Subterranean clover</name>
    <dbReference type="NCBI Taxonomy" id="3900"/>
    <lineage>
        <taxon>Eukaryota</taxon>
        <taxon>Viridiplantae</taxon>
        <taxon>Streptophyta</taxon>
        <taxon>Embryophyta</taxon>
        <taxon>Tracheophyta</taxon>
        <taxon>Spermatophyta</taxon>
        <taxon>Magnoliopsida</taxon>
        <taxon>eudicotyledons</taxon>
        <taxon>Gunneridae</taxon>
        <taxon>Pentapetalae</taxon>
        <taxon>rosids</taxon>
        <taxon>fabids</taxon>
        <taxon>Fabales</taxon>
        <taxon>Fabaceae</taxon>
        <taxon>Papilionoideae</taxon>
        <taxon>50 kb inversion clade</taxon>
        <taxon>NPAAA clade</taxon>
        <taxon>Hologalegina</taxon>
        <taxon>IRL clade</taxon>
        <taxon>Trifolieae</taxon>
        <taxon>Trifolium</taxon>
    </lineage>
</organism>
<dbReference type="Pfam" id="PF00931">
    <property type="entry name" value="NB-ARC"/>
    <property type="match status" value="1"/>
</dbReference>
<dbReference type="SUPFAM" id="SSF52540">
    <property type="entry name" value="P-loop containing nucleoside triphosphate hydrolases"/>
    <property type="match status" value="1"/>
</dbReference>
<feature type="non-terminal residue" evidence="5">
    <location>
        <position position="335"/>
    </location>
</feature>
<dbReference type="AlphaFoldDB" id="A0A1B5Z8S1"/>
<gene>
    <name evidence="5" type="ORF">TSUD_420830</name>
</gene>
<dbReference type="FunFam" id="3.40.50.300:FF:001091">
    <property type="entry name" value="Probable disease resistance protein At1g61300"/>
    <property type="match status" value="1"/>
</dbReference>
<dbReference type="InterPro" id="IPR002182">
    <property type="entry name" value="NB-ARC"/>
</dbReference>
<dbReference type="InterPro" id="IPR036388">
    <property type="entry name" value="WH-like_DNA-bd_sf"/>
</dbReference>
<keyword evidence="1" id="KW-0677">Repeat</keyword>
<dbReference type="Gene3D" id="3.40.50.300">
    <property type="entry name" value="P-loop containing nucleotide triphosphate hydrolases"/>
    <property type="match status" value="1"/>
</dbReference>
<evidence type="ECO:0000256" key="1">
    <source>
        <dbReference type="ARBA" id="ARBA00022737"/>
    </source>
</evidence>
<accession>A0A1B5Z8S1</accession>
<evidence type="ECO:0000259" key="4">
    <source>
        <dbReference type="Pfam" id="PF23559"/>
    </source>
</evidence>
<dbReference type="GO" id="GO:0006952">
    <property type="term" value="P:defense response"/>
    <property type="evidence" value="ECO:0007669"/>
    <property type="project" value="UniProtKB-KW"/>
</dbReference>
<dbReference type="PANTHER" id="PTHR36766">
    <property type="entry name" value="PLANT BROAD-SPECTRUM MILDEW RESISTANCE PROTEIN RPW8"/>
    <property type="match status" value="1"/>
</dbReference>
<keyword evidence="2" id="KW-0611">Plant defense</keyword>
<evidence type="ECO:0000313" key="5">
    <source>
        <dbReference type="EMBL" id="GAU10525.1"/>
    </source>
</evidence>
<evidence type="ECO:0000259" key="3">
    <source>
        <dbReference type="Pfam" id="PF00931"/>
    </source>
</evidence>
<dbReference type="InterPro" id="IPR042197">
    <property type="entry name" value="Apaf_helical"/>
</dbReference>
<dbReference type="InterPro" id="IPR027417">
    <property type="entry name" value="P-loop_NTPase"/>
</dbReference>
<dbReference type="OrthoDB" id="1410529at2759"/>
<dbReference type="InterPro" id="IPR058922">
    <property type="entry name" value="WHD_DRP"/>
</dbReference>
<dbReference type="EMBL" id="BCLP01044680">
    <property type="protein sequence ID" value="GAU10525.1"/>
    <property type="molecule type" value="Genomic_DNA"/>
</dbReference>
<dbReference type="Proteomes" id="UP000242715">
    <property type="component" value="Unassembled WGS sequence"/>
</dbReference>